<comment type="caution">
    <text evidence="1">The sequence shown here is derived from an EMBL/GenBank/DDBJ whole genome shotgun (WGS) entry which is preliminary data.</text>
</comment>
<dbReference type="Proteomes" id="UP000614460">
    <property type="component" value="Unassembled WGS sequence"/>
</dbReference>
<evidence type="ECO:0000313" key="1">
    <source>
        <dbReference type="EMBL" id="GGE12045.1"/>
    </source>
</evidence>
<evidence type="ECO:0000313" key="2">
    <source>
        <dbReference type="Proteomes" id="UP000614460"/>
    </source>
</evidence>
<keyword evidence="2" id="KW-1185">Reference proteome</keyword>
<name>A0A8H9FWQ6_9SPHI</name>
<protein>
    <submittedName>
        <fullName evidence="1">Protein NrdI</fullName>
    </submittedName>
</protein>
<sequence length="143" mass="16198">MVYFNIIKTPLLMAVYYDTKTGNVRNFIKKLLAMASNMIAININDINEGDVLLPGHLITYTTGSGSVPVTTQYFRERNFQSVLSISASGNKNWGKNFSVSGDILAERYALFLVHKFEMTGFEEDVKKVLKDIFSIEECRSRIL</sequence>
<proteinExistence type="predicted"/>
<dbReference type="Pfam" id="PF07972">
    <property type="entry name" value="Flavodoxin_NdrI"/>
    <property type="match status" value="1"/>
</dbReference>
<dbReference type="EMBL" id="BMKM01000001">
    <property type="protein sequence ID" value="GGE12045.1"/>
    <property type="molecule type" value="Genomic_DNA"/>
</dbReference>
<dbReference type="InterPro" id="IPR029039">
    <property type="entry name" value="Flavoprotein-like_sf"/>
</dbReference>
<reference evidence="1" key="2">
    <citation type="submission" date="2020-09" db="EMBL/GenBank/DDBJ databases">
        <authorList>
            <person name="Sun Q."/>
            <person name="Zhou Y."/>
        </authorList>
    </citation>
    <scope>NUCLEOTIDE SEQUENCE</scope>
    <source>
        <strain evidence="1">CGMCC 1.15966</strain>
    </source>
</reference>
<dbReference type="GO" id="GO:0010181">
    <property type="term" value="F:FMN binding"/>
    <property type="evidence" value="ECO:0007669"/>
    <property type="project" value="InterPro"/>
</dbReference>
<dbReference type="PANTHER" id="PTHR37297">
    <property type="entry name" value="PROTEIN NRDI"/>
    <property type="match status" value="1"/>
</dbReference>
<accession>A0A8H9FWQ6</accession>
<dbReference type="NCBIfam" id="TIGR00333">
    <property type="entry name" value="nrdI"/>
    <property type="match status" value="1"/>
</dbReference>
<reference evidence="1" key="1">
    <citation type="journal article" date="2014" name="Int. J. Syst. Evol. Microbiol.">
        <title>Complete genome sequence of Corynebacterium casei LMG S-19264T (=DSM 44701T), isolated from a smear-ripened cheese.</title>
        <authorList>
            <consortium name="US DOE Joint Genome Institute (JGI-PGF)"/>
            <person name="Walter F."/>
            <person name="Albersmeier A."/>
            <person name="Kalinowski J."/>
            <person name="Ruckert C."/>
        </authorList>
    </citation>
    <scope>NUCLEOTIDE SEQUENCE</scope>
    <source>
        <strain evidence="1">CGMCC 1.15966</strain>
    </source>
</reference>
<gene>
    <name evidence="1" type="primary">nrdI</name>
    <name evidence="1" type="ORF">GCM10011516_07270</name>
</gene>
<organism evidence="1 2">
    <name type="scientific">Sphingobacterium cellulitidis</name>
    <dbReference type="NCBI Taxonomy" id="1768011"/>
    <lineage>
        <taxon>Bacteria</taxon>
        <taxon>Pseudomonadati</taxon>
        <taxon>Bacteroidota</taxon>
        <taxon>Sphingobacteriia</taxon>
        <taxon>Sphingobacteriales</taxon>
        <taxon>Sphingobacteriaceae</taxon>
        <taxon>Sphingobacterium</taxon>
    </lineage>
</organism>
<dbReference type="Gene3D" id="3.40.50.360">
    <property type="match status" value="1"/>
</dbReference>
<dbReference type="InterPro" id="IPR004465">
    <property type="entry name" value="RNR_NrdI"/>
</dbReference>
<dbReference type="AlphaFoldDB" id="A0A8H9FWQ6"/>
<dbReference type="SUPFAM" id="SSF52218">
    <property type="entry name" value="Flavoproteins"/>
    <property type="match status" value="1"/>
</dbReference>
<dbReference type="PANTHER" id="PTHR37297:SF1">
    <property type="entry name" value="PROTEIN NRDI"/>
    <property type="match status" value="1"/>
</dbReference>